<accession>A0A0C2YMB9</accession>
<dbReference type="InParanoid" id="A0A0C2YMB9"/>
<reference evidence="2 3" key="1">
    <citation type="submission" date="2014-04" db="EMBL/GenBank/DDBJ databases">
        <authorList>
            <consortium name="DOE Joint Genome Institute"/>
            <person name="Kuo A."/>
            <person name="Kohler A."/>
            <person name="Nagy L.G."/>
            <person name="Floudas D."/>
            <person name="Copeland A."/>
            <person name="Barry K.W."/>
            <person name="Cichocki N."/>
            <person name="Veneault-Fourrey C."/>
            <person name="LaButti K."/>
            <person name="Lindquist E.A."/>
            <person name="Lipzen A."/>
            <person name="Lundell T."/>
            <person name="Morin E."/>
            <person name="Murat C."/>
            <person name="Sun H."/>
            <person name="Tunlid A."/>
            <person name="Henrissat B."/>
            <person name="Grigoriev I.V."/>
            <person name="Hibbett D.S."/>
            <person name="Martin F."/>
            <person name="Nordberg H.P."/>
            <person name="Cantor M.N."/>
            <person name="Hua S.X."/>
        </authorList>
    </citation>
    <scope>NUCLEOTIDE SEQUENCE [LARGE SCALE GENOMIC DNA]</scope>
    <source>
        <strain evidence="2 3">Foug A</strain>
    </source>
</reference>
<reference evidence="3" key="2">
    <citation type="submission" date="2015-01" db="EMBL/GenBank/DDBJ databases">
        <title>Evolutionary Origins and Diversification of the Mycorrhizal Mutualists.</title>
        <authorList>
            <consortium name="DOE Joint Genome Institute"/>
            <consortium name="Mycorrhizal Genomics Consortium"/>
            <person name="Kohler A."/>
            <person name="Kuo A."/>
            <person name="Nagy L.G."/>
            <person name="Floudas D."/>
            <person name="Copeland A."/>
            <person name="Barry K.W."/>
            <person name="Cichocki N."/>
            <person name="Veneault-Fourrey C."/>
            <person name="LaButti K."/>
            <person name="Lindquist E.A."/>
            <person name="Lipzen A."/>
            <person name="Lundell T."/>
            <person name="Morin E."/>
            <person name="Murat C."/>
            <person name="Riley R."/>
            <person name="Ohm R."/>
            <person name="Sun H."/>
            <person name="Tunlid A."/>
            <person name="Henrissat B."/>
            <person name="Grigoriev I.V."/>
            <person name="Hibbett D.S."/>
            <person name="Martin F."/>
        </authorList>
    </citation>
    <scope>NUCLEOTIDE SEQUENCE [LARGE SCALE GENOMIC DNA]</scope>
    <source>
        <strain evidence="3">Foug A</strain>
    </source>
</reference>
<keyword evidence="1" id="KW-0469">Meiosis</keyword>
<dbReference type="HOGENOM" id="CLU_006898_0_0_1"/>
<gene>
    <name evidence="2" type="ORF">SCLCIDRAFT_12258</name>
</gene>
<dbReference type="Proteomes" id="UP000053989">
    <property type="component" value="Unassembled WGS sequence"/>
</dbReference>
<keyword evidence="3" id="KW-1185">Reference proteome</keyword>
<evidence type="ECO:0000313" key="2">
    <source>
        <dbReference type="EMBL" id="KIM50913.1"/>
    </source>
</evidence>
<dbReference type="STRING" id="1036808.A0A0C2YMB9"/>
<dbReference type="GO" id="GO:0090173">
    <property type="term" value="P:regulation of synaptonemal complex assembly"/>
    <property type="evidence" value="ECO:0007669"/>
    <property type="project" value="InterPro"/>
</dbReference>
<dbReference type="PANTHER" id="PTHR40375:SF2">
    <property type="entry name" value="SPORULATION-SPECIFIC PROTEIN 22"/>
    <property type="match status" value="1"/>
</dbReference>
<sequence>MATPKKERNMANLQKLFHQIEGMFFSHLNRRLQRELLIEIKPKLKDISSSSVDAGAVAKDLHQIASLAQSFSDQRFKSGNIDGHLTDALDQQGVNLWNASGLFRQDGDSRVIVAACFRLMEAGLEAKPSIEALLHMLQIASKTGSTLSASFFFLTVGVELGNSESAASVLMCAAKYEEALRNHDDPDRTHELAKARVTTLYFSSRMEAVRRQSSYGVMALIFMDQSVGTQAWREKNEGLATFMADKVRIQGFLLGVFPNQRELLASKLLDIGKSILRCHQGGKLITEGNRAPDALRWMQKAFQVIEPLACTSNTELAELKRSILRSLARGYFLASSQDPENLTRAEVALDEVISTIDASTDHTSSEYQQLRWMKLAVVKRRKAGDTELLRAYSKSFVHYLTTSMIFHCSKGDIHTKAMKNLEESFQGKLSFVIRGINYNDTGSSLPEIAKSDVELSKVAANACLTYGDRHYHASRWTEAADWFMCGAHAVFTGLGSSSSSKCFRKAALCYIQQKEYAKAAFAIKRCPKIGYDYFATRAVREMAEAPDFDRRMLLLACRLAHDSDMKSLLLSVLMALLDTLNFRDNVENLTEGMTLIRCIIRLTLKLLGQPGANLPPLIQTLLNYFKNAKTLVETVAYENVALVIRDLSWLWRTAYNCAIEGCSNWENHGEEVSNAFDIARQLLELYISRTLTEVEPSTYLYIANASFAATSGRVIWAREQLSGSKGAEACKARVTGLLDKVLPDDRSHIHTFLHFLRVFYVETASALGEWSSVLETIEEATRADDQALITFEAIGDILAILHACLARSQLTLDKFSRWMRSICSILLSKGAESDRSKAIQYFEQASAVLEEHGNLVENGNPLYPIDERLWLLSTAYNTGVECLHASVVDEAKRWFECATVICRFIPDGKARAEKISETYTDLLARYKRG</sequence>
<dbReference type="GO" id="GO:0051321">
    <property type="term" value="P:meiotic cell cycle"/>
    <property type="evidence" value="ECO:0007669"/>
    <property type="project" value="UniProtKB-KW"/>
</dbReference>
<protein>
    <recommendedName>
        <fullName evidence="4">Protein ZIP4 homolog</fullName>
    </recommendedName>
</protein>
<name>A0A0C2YMB9_9AGAM</name>
<dbReference type="InterPro" id="IPR039057">
    <property type="entry name" value="Spo22/ZIP4"/>
</dbReference>
<organism evidence="2 3">
    <name type="scientific">Scleroderma citrinum Foug A</name>
    <dbReference type="NCBI Taxonomy" id="1036808"/>
    <lineage>
        <taxon>Eukaryota</taxon>
        <taxon>Fungi</taxon>
        <taxon>Dikarya</taxon>
        <taxon>Basidiomycota</taxon>
        <taxon>Agaricomycotina</taxon>
        <taxon>Agaricomycetes</taxon>
        <taxon>Agaricomycetidae</taxon>
        <taxon>Boletales</taxon>
        <taxon>Sclerodermatineae</taxon>
        <taxon>Sclerodermataceae</taxon>
        <taxon>Scleroderma</taxon>
    </lineage>
</organism>
<dbReference type="Pfam" id="PF08631">
    <property type="entry name" value="SPO22"/>
    <property type="match status" value="1"/>
</dbReference>
<dbReference type="OrthoDB" id="65716at2759"/>
<evidence type="ECO:0008006" key="4">
    <source>
        <dbReference type="Google" id="ProtNLM"/>
    </source>
</evidence>
<dbReference type="PANTHER" id="PTHR40375">
    <property type="entry name" value="SPORULATION-SPECIFIC PROTEIN 22"/>
    <property type="match status" value="1"/>
</dbReference>
<dbReference type="EMBL" id="KN822310">
    <property type="protein sequence ID" value="KIM50913.1"/>
    <property type="molecule type" value="Genomic_DNA"/>
</dbReference>
<dbReference type="AlphaFoldDB" id="A0A0C2YMB9"/>
<dbReference type="InterPro" id="IPR013940">
    <property type="entry name" value="Spo22/ZIP4/TEX11"/>
</dbReference>
<proteinExistence type="predicted"/>
<evidence type="ECO:0000256" key="1">
    <source>
        <dbReference type="ARBA" id="ARBA00023254"/>
    </source>
</evidence>
<evidence type="ECO:0000313" key="3">
    <source>
        <dbReference type="Proteomes" id="UP000053989"/>
    </source>
</evidence>